<comment type="caution">
    <text evidence="1">The sequence shown here is derived from an EMBL/GenBank/DDBJ whole genome shotgun (WGS) entry which is preliminary data.</text>
</comment>
<sequence>MTGSGQAWIPDLGDEHDAHFGDFDDKSKIRENAIIFSTSLLGAKIQFFQMIPCDVTACWRDYKKTVLGSQSSSVLIDWNGLWSFVCSASWKASEPSAIESAVSVIISDLLTVYVAKSESAVTVITSELLSVSVANLYKSYCSCFLYFVFF</sequence>
<dbReference type="Proteomes" id="UP000499080">
    <property type="component" value="Unassembled WGS sequence"/>
</dbReference>
<protein>
    <submittedName>
        <fullName evidence="1">Uncharacterized protein</fullName>
    </submittedName>
</protein>
<dbReference type="AlphaFoldDB" id="A0A4Y2MJK8"/>
<accession>A0A4Y2MJK8</accession>
<dbReference type="EMBL" id="BGPR01007502">
    <property type="protein sequence ID" value="GBN27335.1"/>
    <property type="molecule type" value="Genomic_DNA"/>
</dbReference>
<evidence type="ECO:0000313" key="2">
    <source>
        <dbReference type="Proteomes" id="UP000499080"/>
    </source>
</evidence>
<organism evidence="1 2">
    <name type="scientific">Araneus ventricosus</name>
    <name type="common">Orbweaver spider</name>
    <name type="synonym">Epeira ventricosa</name>
    <dbReference type="NCBI Taxonomy" id="182803"/>
    <lineage>
        <taxon>Eukaryota</taxon>
        <taxon>Metazoa</taxon>
        <taxon>Ecdysozoa</taxon>
        <taxon>Arthropoda</taxon>
        <taxon>Chelicerata</taxon>
        <taxon>Arachnida</taxon>
        <taxon>Araneae</taxon>
        <taxon>Araneomorphae</taxon>
        <taxon>Entelegynae</taxon>
        <taxon>Araneoidea</taxon>
        <taxon>Araneidae</taxon>
        <taxon>Araneus</taxon>
    </lineage>
</organism>
<name>A0A4Y2MJK8_ARAVE</name>
<keyword evidence="2" id="KW-1185">Reference proteome</keyword>
<proteinExistence type="predicted"/>
<evidence type="ECO:0000313" key="1">
    <source>
        <dbReference type="EMBL" id="GBN27335.1"/>
    </source>
</evidence>
<gene>
    <name evidence="1" type="ORF">AVEN_21558_1</name>
</gene>
<reference evidence="1 2" key="1">
    <citation type="journal article" date="2019" name="Sci. Rep.">
        <title>Orb-weaving spider Araneus ventricosus genome elucidates the spidroin gene catalogue.</title>
        <authorList>
            <person name="Kono N."/>
            <person name="Nakamura H."/>
            <person name="Ohtoshi R."/>
            <person name="Moran D.A.P."/>
            <person name="Shinohara A."/>
            <person name="Yoshida Y."/>
            <person name="Fujiwara M."/>
            <person name="Mori M."/>
            <person name="Tomita M."/>
            <person name="Arakawa K."/>
        </authorList>
    </citation>
    <scope>NUCLEOTIDE SEQUENCE [LARGE SCALE GENOMIC DNA]</scope>
</reference>